<evidence type="ECO:0000256" key="1">
    <source>
        <dbReference type="ARBA" id="ARBA00023015"/>
    </source>
</evidence>
<evidence type="ECO:0000256" key="3">
    <source>
        <dbReference type="ARBA" id="ARBA00023163"/>
    </source>
</evidence>
<evidence type="ECO:0000259" key="4">
    <source>
        <dbReference type="PROSITE" id="PS50995"/>
    </source>
</evidence>
<gene>
    <name evidence="5" type="ORF">OCV57_09480</name>
</gene>
<keyword evidence="1" id="KW-0805">Transcription regulation</keyword>
<dbReference type="InterPro" id="IPR036388">
    <property type="entry name" value="WH-like_DNA-bd_sf"/>
</dbReference>
<dbReference type="Proteomes" id="UP001208131">
    <property type="component" value="Unassembled WGS sequence"/>
</dbReference>
<protein>
    <submittedName>
        <fullName evidence="5">MarR family transcriptional regulator</fullName>
    </submittedName>
</protein>
<name>A0AAE3IH29_9FIRM</name>
<comment type="caution">
    <text evidence="5">The sequence shown here is derived from an EMBL/GenBank/DDBJ whole genome shotgun (WGS) entry which is preliminary data.</text>
</comment>
<accession>A0AAE3IH29</accession>
<dbReference type="PROSITE" id="PS50995">
    <property type="entry name" value="HTH_MARR_2"/>
    <property type="match status" value="1"/>
</dbReference>
<dbReference type="Gene3D" id="1.10.10.10">
    <property type="entry name" value="Winged helix-like DNA-binding domain superfamily/Winged helix DNA-binding domain"/>
    <property type="match status" value="1"/>
</dbReference>
<dbReference type="AlphaFoldDB" id="A0AAE3IH29"/>
<dbReference type="SMART" id="SM00347">
    <property type="entry name" value="HTH_MARR"/>
    <property type="match status" value="1"/>
</dbReference>
<keyword evidence="3" id="KW-0804">Transcription</keyword>
<sequence length="147" mass="16875">MNDKTAQRFGEVFRRFFETGYMDDLAELFQGESKVIVYLSTAEGIVYPSDISRDLMISRQRATSVLSTMEKKGFVSLVRDPEDKRRVQVKLLPKGEKSIEEKQQRLEKYFSVFVDALGEENLKNLLDSSEKAVEALEHTMKGNSQKV</sequence>
<proteinExistence type="predicted"/>
<dbReference type="GO" id="GO:0003700">
    <property type="term" value="F:DNA-binding transcription factor activity"/>
    <property type="evidence" value="ECO:0007669"/>
    <property type="project" value="InterPro"/>
</dbReference>
<evidence type="ECO:0000256" key="2">
    <source>
        <dbReference type="ARBA" id="ARBA00023125"/>
    </source>
</evidence>
<dbReference type="InterPro" id="IPR036390">
    <property type="entry name" value="WH_DNA-bd_sf"/>
</dbReference>
<dbReference type="RefSeq" id="WP_117924559.1">
    <property type="nucleotide sequence ID" value="NZ_JAOQJZ010000009.1"/>
</dbReference>
<dbReference type="PANTHER" id="PTHR42756">
    <property type="entry name" value="TRANSCRIPTIONAL REGULATOR, MARR"/>
    <property type="match status" value="1"/>
</dbReference>
<organism evidence="5 6">
    <name type="scientific">Hominimerdicola aceti</name>
    <dbReference type="NCBI Taxonomy" id="2981726"/>
    <lineage>
        <taxon>Bacteria</taxon>
        <taxon>Bacillati</taxon>
        <taxon>Bacillota</taxon>
        <taxon>Clostridia</taxon>
        <taxon>Eubacteriales</taxon>
        <taxon>Oscillospiraceae</taxon>
        <taxon>Hominimerdicola</taxon>
    </lineage>
</organism>
<evidence type="ECO:0000313" key="6">
    <source>
        <dbReference type="Proteomes" id="UP001208131"/>
    </source>
</evidence>
<reference evidence="5 6" key="1">
    <citation type="journal article" date="2021" name="ISME Commun">
        <title>Automated analysis of genomic sequences facilitates high-throughput and comprehensive description of bacteria.</title>
        <authorList>
            <person name="Hitch T.C.A."/>
        </authorList>
    </citation>
    <scope>NUCLEOTIDE SEQUENCE [LARGE SCALE GENOMIC DNA]</scope>
    <source>
        <strain evidence="5 6">Sanger_31</strain>
    </source>
</reference>
<dbReference type="EMBL" id="JAOQJZ010000009">
    <property type="protein sequence ID" value="MCU6706151.1"/>
    <property type="molecule type" value="Genomic_DNA"/>
</dbReference>
<keyword evidence="6" id="KW-1185">Reference proteome</keyword>
<dbReference type="InterPro" id="IPR000835">
    <property type="entry name" value="HTH_MarR-typ"/>
</dbReference>
<keyword evidence="2" id="KW-0238">DNA-binding</keyword>
<feature type="domain" description="HTH marR-type" evidence="4">
    <location>
        <begin position="1"/>
        <end position="134"/>
    </location>
</feature>
<dbReference type="PRINTS" id="PR00598">
    <property type="entry name" value="HTHMARR"/>
</dbReference>
<dbReference type="PANTHER" id="PTHR42756:SF1">
    <property type="entry name" value="TRANSCRIPTIONAL REPRESSOR OF EMRAB OPERON"/>
    <property type="match status" value="1"/>
</dbReference>
<dbReference type="GO" id="GO:0003677">
    <property type="term" value="F:DNA binding"/>
    <property type="evidence" value="ECO:0007669"/>
    <property type="project" value="UniProtKB-KW"/>
</dbReference>
<evidence type="ECO:0000313" key="5">
    <source>
        <dbReference type="EMBL" id="MCU6706151.1"/>
    </source>
</evidence>
<dbReference type="SUPFAM" id="SSF46785">
    <property type="entry name" value="Winged helix' DNA-binding domain"/>
    <property type="match status" value="1"/>
</dbReference>
<dbReference type="Pfam" id="PF12802">
    <property type="entry name" value="MarR_2"/>
    <property type="match status" value="1"/>
</dbReference>